<dbReference type="InterPro" id="IPR038726">
    <property type="entry name" value="PDDEXK_AddAB-type"/>
</dbReference>
<dbReference type="GO" id="GO:0004386">
    <property type="term" value="F:helicase activity"/>
    <property type="evidence" value="ECO:0007669"/>
    <property type="project" value="UniProtKB-KW"/>
</dbReference>
<keyword evidence="6" id="KW-1185">Reference proteome</keyword>
<feature type="domain" description="PD-(D/E)XK endonuclease-like" evidence="4">
    <location>
        <begin position="9"/>
        <end position="254"/>
    </location>
</feature>
<dbReference type="Pfam" id="PF12705">
    <property type="entry name" value="PDDEXK_1"/>
    <property type="match status" value="1"/>
</dbReference>
<dbReference type="InterPro" id="IPR011604">
    <property type="entry name" value="PDDEXK-like_dom_sf"/>
</dbReference>
<name>A0A919B755_9ACTN</name>
<evidence type="ECO:0000259" key="4">
    <source>
        <dbReference type="Pfam" id="PF12705"/>
    </source>
</evidence>
<accession>A0A919B755</accession>
<organism evidence="5 6">
    <name type="scientific">Streptomyces mashuensis</name>
    <dbReference type="NCBI Taxonomy" id="33904"/>
    <lineage>
        <taxon>Bacteria</taxon>
        <taxon>Bacillati</taxon>
        <taxon>Actinomycetota</taxon>
        <taxon>Actinomycetes</taxon>
        <taxon>Kitasatosporales</taxon>
        <taxon>Streptomycetaceae</taxon>
        <taxon>Streptomyces</taxon>
    </lineage>
</organism>
<keyword evidence="2" id="KW-0347">Helicase</keyword>
<gene>
    <name evidence="5" type="ORF">GCM10010218_48440</name>
</gene>
<dbReference type="Proteomes" id="UP000638313">
    <property type="component" value="Unassembled WGS sequence"/>
</dbReference>
<evidence type="ECO:0000256" key="1">
    <source>
        <dbReference type="ARBA" id="ARBA00022763"/>
    </source>
</evidence>
<keyword evidence="2" id="KW-0547">Nucleotide-binding</keyword>
<evidence type="ECO:0000313" key="5">
    <source>
        <dbReference type="EMBL" id="GHF61208.1"/>
    </source>
</evidence>
<keyword evidence="1" id="KW-0227">DNA damage</keyword>
<dbReference type="RefSeq" id="WP_229891446.1">
    <property type="nucleotide sequence ID" value="NZ_BNBD01000011.1"/>
</dbReference>
<reference evidence="5" key="2">
    <citation type="submission" date="2020-09" db="EMBL/GenBank/DDBJ databases">
        <authorList>
            <person name="Sun Q."/>
            <person name="Ohkuma M."/>
        </authorList>
    </citation>
    <scope>NUCLEOTIDE SEQUENCE</scope>
    <source>
        <strain evidence="5">JCM 4059</strain>
    </source>
</reference>
<evidence type="ECO:0000313" key="6">
    <source>
        <dbReference type="Proteomes" id="UP000638313"/>
    </source>
</evidence>
<dbReference type="AlphaFoldDB" id="A0A919B755"/>
<keyword evidence="3" id="KW-0234">DNA repair</keyword>
<keyword evidence="2" id="KW-0067">ATP-binding</keyword>
<sequence>MSIETQPRSVSQTEQYEKCAHRFYLQRVEKVTPRPAAWSHHGTAFHSAAEAFELSGRAMGADEVVTLFSERYSALVNKSLDKEPNTDLWLSATGTGGEDIERRYVLGQQQTGRYVEWAAANPTETYRTPDGTPAVEQYFMVELGGVRVRGFIDQLVQDADGTVRPRDWKTGSMKSKFQLETYGVAVRKLYGVEVNKADWYLAKTGRLSRPVALDKVTEEAVGERYAAMDAGVKRGDFPASPGFSCRFCDVSHACSFKQ</sequence>
<evidence type="ECO:0000256" key="2">
    <source>
        <dbReference type="ARBA" id="ARBA00022806"/>
    </source>
</evidence>
<reference evidence="5" key="1">
    <citation type="journal article" date="2014" name="Int. J. Syst. Evol. Microbiol.">
        <title>Complete genome sequence of Corynebacterium casei LMG S-19264T (=DSM 44701T), isolated from a smear-ripened cheese.</title>
        <authorList>
            <consortium name="US DOE Joint Genome Institute (JGI-PGF)"/>
            <person name="Walter F."/>
            <person name="Albersmeier A."/>
            <person name="Kalinowski J."/>
            <person name="Ruckert C."/>
        </authorList>
    </citation>
    <scope>NUCLEOTIDE SEQUENCE</scope>
    <source>
        <strain evidence="5">JCM 4059</strain>
    </source>
</reference>
<comment type="caution">
    <text evidence="5">The sequence shown here is derived from an EMBL/GenBank/DDBJ whole genome shotgun (WGS) entry which is preliminary data.</text>
</comment>
<protein>
    <recommendedName>
        <fullName evidence="4">PD-(D/E)XK endonuclease-like domain-containing protein</fullName>
    </recommendedName>
</protein>
<keyword evidence="2" id="KW-0378">Hydrolase</keyword>
<dbReference type="GO" id="GO:0006281">
    <property type="term" value="P:DNA repair"/>
    <property type="evidence" value="ECO:0007669"/>
    <property type="project" value="UniProtKB-KW"/>
</dbReference>
<evidence type="ECO:0000256" key="3">
    <source>
        <dbReference type="ARBA" id="ARBA00023204"/>
    </source>
</evidence>
<dbReference type="Gene3D" id="3.90.320.10">
    <property type="match status" value="1"/>
</dbReference>
<dbReference type="EMBL" id="BNBD01000011">
    <property type="protein sequence ID" value="GHF61208.1"/>
    <property type="molecule type" value="Genomic_DNA"/>
</dbReference>
<proteinExistence type="predicted"/>